<dbReference type="GO" id="GO:0000226">
    <property type="term" value="P:microtubule cytoskeleton organization"/>
    <property type="evidence" value="ECO:0007669"/>
    <property type="project" value="TreeGrafter"/>
</dbReference>
<evidence type="ECO:0000313" key="3">
    <source>
        <dbReference type="EMBL" id="CBY09252.1"/>
    </source>
</evidence>
<keyword evidence="4" id="KW-1185">Reference proteome</keyword>
<reference evidence="3 4" key="1">
    <citation type="journal article" date="2010" name="Science">
        <title>Plasticity of animal genome architecture unmasked by rapid evolution of a pelagic tunicate.</title>
        <authorList>
            <person name="Denoeud F."/>
            <person name="Henriet S."/>
            <person name="Mungpakdee S."/>
            <person name="Aury J.M."/>
            <person name="Da Silva C."/>
            <person name="Brinkmann H."/>
            <person name="Mikhaleva J."/>
            <person name="Olsen L.C."/>
            <person name="Jubin C."/>
            <person name="Canestro C."/>
            <person name="Bouquet J.M."/>
            <person name="Danks G."/>
            <person name="Poulain J."/>
            <person name="Campsteijn C."/>
            <person name="Adamski M."/>
            <person name="Cross I."/>
            <person name="Yadetie F."/>
            <person name="Muffato M."/>
            <person name="Louis A."/>
            <person name="Butcher S."/>
            <person name="Tsagkogeorga G."/>
            <person name="Konrad A."/>
            <person name="Singh S."/>
            <person name="Jensen M.F."/>
            <person name="Cong E.H."/>
            <person name="Eikeseth-Otteraa H."/>
            <person name="Noel B."/>
            <person name="Anthouard V."/>
            <person name="Porcel B.M."/>
            <person name="Kachouri-Lafond R."/>
            <person name="Nishino A."/>
            <person name="Ugolini M."/>
            <person name="Chourrout P."/>
            <person name="Nishida H."/>
            <person name="Aasland R."/>
            <person name="Huzurbazar S."/>
            <person name="Westhof E."/>
            <person name="Delsuc F."/>
            <person name="Lehrach H."/>
            <person name="Reinhardt R."/>
            <person name="Weissenbach J."/>
            <person name="Roy S.W."/>
            <person name="Artiguenave F."/>
            <person name="Postlethwait J.H."/>
            <person name="Manak J.R."/>
            <person name="Thompson E.M."/>
            <person name="Jaillon O."/>
            <person name="Du Pasquier L."/>
            <person name="Boudinot P."/>
            <person name="Liberles D.A."/>
            <person name="Volff J.N."/>
            <person name="Philippe H."/>
            <person name="Lenhard B."/>
            <person name="Roest Crollius H."/>
            <person name="Wincker P."/>
            <person name="Chourrout D."/>
        </authorList>
    </citation>
    <scope>NUCLEOTIDE SEQUENCE [LARGE SCALE GENOMIC DNA]</scope>
</reference>
<evidence type="ECO:0000256" key="1">
    <source>
        <dbReference type="ARBA" id="ARBA00004496"/>
    </source>
</evidence>
<dbReference type="EMBL" id="FN653035">
    <property type="protein sequence ID" value="CBY09252.1"/>
    <property type="molecule type" value="Genomic_DNA"/>
</dbReference>
<keyword evidence="2" id="KW-0963">Cytoplasm</keyword>
<dbReference type="PANTHER" id="PTHR12085">
    <property type="entry name" value="SERINE/THREONINE-PROTEIN PHOSPHATASE 2A REGULATORY SUBUNIT B'' SUBUNIT GAMMA"/>
    <property type="match status" value="1"/>
</dbReference>
<dbReference type="GO" id="GO:0005737">
    <property type="term" value="C:cytoplasm"/>
    <property type="evidence" value="ECO:0007669"/>
    <property type="project" value="UniProtKB-SubCell"/>
</dbReference>
<dbReference type="PANTHER" id="PTHR12085:SF3">
    <property type="entry name" value="SERINE_THREONINE-PROTEIN PHOSPHATASE 2A REGULATORY SUBUNIT B'' SUBUNIT GAMMA"/>
    <property type="match status" value="1"/>
</dbReference>
<protein>
    <submittedName>
        <fullName evidence="3">Uncharacterized protein</fullName>
    </submittedName>
</protein>
<dbReference type="AlphaFoldDB" id="E4XCC7"/>
<proteinExistence type="predicted"/>
<organism evidence="3 4">
    <name type="scientific">Oikopleura dioica</name>
    <name type="common">Tunicate</name>
    <dbReference type="NCBI Taxonomy" id="34765"/>
    <lineage>
        <taxon>Eukaryota</taxon>
        <taxon>Metazoa</taxon>
        <taxon>Chordata</taxon>
        <taxon>Tunicata</taxon>
        <taxon>Appendicularia</taxon>
        <taxon>Copelata</taxon>
        <taxon>Oikopleuridae</taxon>
        <taxon>Oikopleura</taxon>
    </lineage>
</organism>
<evidence type="ECO:0000256" key="2">
    <source>
        <dbReference type="ARBA" id="ARBA00022490"/>
    </source>
</evidence>
<name>E4XCC7_OIKDI</name>
<dbReference type="GO" id="GO:0030865">
    <property type="term" value="P:cortical cytoskeleton organization"/>
    <property type="evidence" value="ECO:0007669"/>
    <property type="project" value="TreeGrafter"/>
</dbReference>
<dbReference type="GO" id="GO:0035303">
    <property type="term" value="P:regulation of dephosphorylation"/>
    <property type="evidence" value="ECO:0007669"/>
    <property type="project" value="InterPro"/>
</dbReference>
<dbReference type="InParanoid" id="E4XCC7"/>
<accession>E4XCC7</accession>
<dbReference type="Proteomes" id="UP000001307">
    <property type="component" value="Unassembled WGS sequence"/>
</dbReference>
<comment type="subcellular location">
    <subcellularLocation>
        <location evidence="1">Cytoplasm</location>
    </subcellularLocation>
</comment>
<dbReference type="InterPro" id="IPR039865">
    <property type="entry name" value="PPP2R3C"/>
</dbReference>
<dbReference type="GO" id="GO:0005813">
    <property type="term" value="C:centrosome"/>
    <property type="evidence" value="ECO:0007669"/>
    <property type="project" value="TreeGrafter"/>
</dbReference>
<dbReference type="GO" id="GO:0005819">
    <property type="term" value="C:spindle"/>
    <property type="evidence" value="ECO:0007669"/>
    <property type="project" value="TreeGrafter"/>
</dbReference>
<dbReference type="OrthoDB" id="10265007at2759"/>
<sequence length="158" mass="18349">MLKQLLIDGLKGRSKDELSILHNESEEEASKLFEEHRAEKEHQIGGGCARDSYQTIPRFYKAIPKDSEIIKHKLREEARALFLQRKSNALMDNEELQKLWFLLEENKTENAQADDHLISYTKEISNSSAPNAHRKVNLFLLQRRFSKSTLAIKAERSQ</sequence>
<evidence type="ECO:0000313" key="4">
    <source>
        <dbReference type="Proteomes" id="UP000001307"/>
    </source>
</evidence>
<gene>
    <name evidence="3" type="ORF">GSOID_T00007785001</name>
</gene>